<name>A0A9D1F3R7_9FIRM</name>
<dbReference type="GO" id="GO:0016829">
    <property type="term" value="F:lyase activity"/>
    <property type="evidence" value="ECO:0007669"/>
    <property type="project" value="UniProtKB-KW"/>
</dbReference>
<dbReference type="PIRSF" id="PIRSF006181">
    <property type="entry name" value="EbsC_YbaK"/>
    <property type="match status" value="1"/>
</dbReference>
<evidence type="ECO:0000313" key="7">
    <source>
        <dbReference type="Proteomes" id="UP000823927"/>
    </source>
</evidence>
<comment type="similarity">
    <text evidence="1 4">Belongs to the prolyl-tRNA editing family. YbaK/EbsC subfamily.</text>
</comment>
<dbReference type="InterPro" id="IPR004369">
    <property type="entry name" value="Prolyl-tRNA_editing_YbaK/EbsC"/>
</dbReference>
<evidence type="ECO:0000256" key="2">
    <source>
        <dbReference type="ARBA" id="ARBA00022917"/>
    </source>
</evidence>
<dbReference type="PANTHER" id="PTHR30411:SF0">
    <property type="entry name" value="CYS-TRNA(PRO)_CYS-TRNA(CYS) DEACYLASE YBAK"/>
    <property type="match status" value="1"/>
</dbReference>
<sequence>MAKVKEIKTNAMRFLDKNKIPYEVIQYECDTFSDGLTVAQKTGVDPERSFKTLVSRGKSGEYYVFVIPVAMALDLKAAARAVGEKSVEMIHVRDIQAVTGYIRGGCSPLGMKKSYKTVMDVRLTDFKQIAVSGGRIGSTLLMAPGDLLKAARASTAPVAVAEDGGSEENHQ</sequence>
<comment type="caution">
    <text evidence="6">The sequence shown here is derived from an EMBL/GenBank/DDBJ whole genome shotgun (WGS) entry which is preliminary data.</text>
</comment>
<dbReference type="InterPro" id="IPR007214">
    <property type="entry name" value="YbaK/aa-tRNA-synth-assoc-dom"/>
</dbReference>
<protein>
    <recommendedName>
        <fullName evidence="4">Cys-tRNA(Pro)/Cys-tRNA(Cys) deacylase</fullName>
        <ecNumber evidence="4">4.2.-.-</ecNumber>
    </recommendedName>
</protein>
<evidence type="ECO:0000259" key="5">
    <source>
        <dbReference type="Pfam" id="PF04073"/>
    </source>
</evidence>
<dbReference type="GO" id="GO:0006412">
    <property type="term" value="P:translation"/>
    <property type="evidence" value="ECO:0007669"/>
    <property type="project" value="UniProtKB-KW"/>
</dbReference>
<keyword evidence="2 4" id="KW-0648">Protein biosynthesis</keyword>
<dbReference type="GO" id="GO:0002161">
    <property type="term" value="F:aminoacyl-tRNA deacylase activity"/>
    <property type="evidence" value="ECO:0007669"/>
    <property type="project" value="InterPro"/>
</dbReference>
<dbReference type="EMBL" id="DVIT01000015">
    <property type="protein sequence ID" value="HIS46749.1"/>
    <property type="molecule type" value="Genomic_DNA"/>
</dbReference>
<dbReference type="InterPro" id="IPR036754">
    <property type="entry name" value="YbaK/aa-tRNA-synt-asso_dom_sf"/>
</dbReference>
<evidence type="ECO:0000256" key="1">
    <source>
        <dbReference type="ARBA" id="ARBA00009798"/>
    </source>
</evidence>
<gene>
    <name evidence="6" type="primary">ybaK</name>
    <name evidence="6" type="ORF">IAB46_04150</name>
</gene>
<evidence type="ECO:0000256" key="4">
    <source>
        <dbReference type="PIRNR" id="PIRNR006181"/>
    </source>
</evidence>
<keyword evidence="3 4" id="KW-0456">Lyase</keyword>
<evidence type="ECO:0000313" key="6">
    <source>
        <dbReference type="EMBL" id="HIS46749.1"/>
    </source>
</evidence>
<evidence type="ECO:0000256" key="3">
    <source>
        <dbReference type="ARBA" id="ARBA00023239"/>
    </source>
</evidence>
<dbReference type="NCBIfam" id="TIGR00011">
    <property type="entry name" value="YbaK_EbsC"/>
    <property type="match status" value="1"/>
</dbReference>
<proteinExistence type="inferred from homology"/>
<organism evidence="6 7">
    <name type="scientific">Candidatus Scybalocola faecigallinarum</name>
    <dbReference type="NCBI Taxonomy" id="2840941"/>
    <lineage>
        <taxon>Bacteria</taxon>
        <taxon>Bacillati</taxon>
        <taxon>Bacillota</taxon>
        <taxon>Clostridia</taxon>
        <taxon>Lachnospirales</taxon>
        <taxon>Lachnospiraceae</taxon>
        <taxon>Lachnospiraceae incertae sedis</taxon>
        <taxon>Candidatus Scybalocola (ex Gilroy et al. 2021)</taxon>
    </lineage>
</organism>
<accession>A0A9D1F3R7</accession>
<dbReference type="Pfam" id="PF04073">
    <property type="entry name" value="tRNA_edit"/>
    <property type="match status" value="1"/>
</dbReference>
<reference evidence="6" key="2">
    <citation type="journal article" date="2021" name="PeerJ">
        <title>Extensive microbial diversity within the chicken gut microbiome revealed by metagenomics and culture.</title>
        <authorList>
            <person name="Gilroy R."/>
            <person name="Ravi A."/>
            <person name="Getino M."/>
            <person name="Pursley I."/>
            <person name="Horton D.L."/>
            <person name="Alikhan N.F."/>
            <person name="Baker D."/>
            <person name="Gharbi K."/>
            <person name="Hall N."/>
            <person name="Watson M."/>
            <person name="Adriaenssens E.M."/>
            <person name="Foster-Nyarko E."/>
            <person name="Jarju S."/>
            <person name="Secka A."/>
            <person name="Antonio M."/>
            <person name="Oren A."/>
            <person name="Chaudhuri R.R."/>
            <person name="La Ragione R."/>
            <person name="Hildebrand F."/>
            <person name="Pallen M.J."/>
        </authorList>
    </citation>
    <scope>NUCLEOTIDE SEQUENCE</scope>
    <source>
        <strain evidence="6">CHK178-757</strain>
    </source>
</reference>
<feature type="domain" description="YbaK/aminoacyl-tRNA synthetase-associated" evidence="5">
    <location>
        <begin position="38"/>
        <end position="149"/>
    </location>
</feature>
<dbReference type="CDD" id="cd00002">
    <property type="entry name" value="YbaK_deacylase"/>
    <property type="match status" value="1"/>
</dbReference>
<dbReference type="PANTHER" id="PTHR30411">
    <property type="entry name" value="CYTOPLASMIC PROTEIN"/>
    <property type="match status" value="1"/>
</dbReference>
<dbReference type="Gene3D" id="3.90.960.10">
    <property type="entry name" value="YbaK/aminoacyl-tRNA synthetase-associated domain"/>
    <property type="match status" value="1"/>
</dbReference>
<reference evidence="6" key="1">
    <citation type="submission" date="2020-10" db="EMBL/GenBank/DDBJ databases">
        <authorList>
            <person name="Gilroy R."/>
        </authorList>
    </citation>
    <scope>NUCLEOTIDE SEQUENCE</scope>
    <source>
        <strain evidence="6">CHK178-757</strain>
    </source>
</reference>
<dbReference type="SUPFAM" id="SSF55826">
    <property type="entry name" value="YbaK/ProRS associated domain"/>
    <property type="match status" value="1"/>
</dbReference>
<dbReference type="Proteomes" id="UP000823927">
    <property type="component" value="Unassembled WGS sequence"/>
</dbReference>
<dbReference type="AlphaFoldDB" id="A0A9D1F3R7"/>
<dbReference type="EC" id="4.2.-.-" evidence="4"/>